<dbReference type="GO" id="GO:0016787">
    <property type="term" value="F:hydrolase activity"/>
    <property type="evidence" value="ECO:0007669"/>
    <property type="project" value="UniProtKB-KW"/>
</dbReference>
<evidence type="ECO:0000256" key="5">
    <source>
        <dbReference type="SAM" id="SignalP"/>
    </source>
</evidence>
<comment type="similarity">
    <text evidence="1">Belongs to the metallo-beta-lactamase superfamily.</text>
</comment>
<dbReference type="InterPro" id="IPR051013">
    <property type="entry name" value="MBL_superfamily_lactonases"/>
</dbReference>
<dbReference type="Gene3D" id="3.60.15.10">
    <property type="entry name" value="Ribonuclease Z/Hydroxyacylglutathione hydrolase-like"/>
    <property type="match status" value="1"/>
</dbReference>
<dbReference type="PANTHER" id="PTHR42978:SF6">
    <property type="entry name" value="QUORUM-QUENCHING LACTONASE YTNP-RELATED"/>
    <property type="match status" value="1"/>
</dbReference>
<evidence type="ECO:0000313" key="7">
    <source>
        <dbReference type="EMBL" id="QCI68980.1"/>
    </source>
</evidence>
<reference evidence="7 8" key="1">
    <citation type="submission" date="2019-04" db="EMBL/GenBank/DDBJ databases">
        <title>Phreatobacter aquaticus sp. nov.</title>
        <authorList>
            <person name="Choi A."/>
        </authorList>
    </citation>
    <scope>NUCLEOTIDE SEQUENCE [LARGE SCALE GENOMIC DNA]</scope>
    <source>
        <strain evidence="7 8">KCTC 52518</strain>
    </source>
</reference>
<accession>A0A4D7BDL6</accession>
<dbReference type="Proteomes" id="UP000298781">
    <property type="component" value="Chromosome"/>
</dbReference>
<dbReference type="InterPro" id="IPR001279">
    <property type="entry name" value="Metallo-B-lactamas"/>
</dbReference>
<feature type="domain" description="Metallo-beta-lactamase" evidence="6">
    <location>
        <begin position="90"/>
        <end position="296"/>
    </location>
</feature>
<dbReference type="EMBL" id="CP039690">
    <property type="protein sequence ID" value="QCI68980.1"/>
    <property type="molecule type" value="Genomic_DNA"/>
</dbReference>
<dbReference type="SMART" id="SM00849">
    <property type="entry name" value="Lactamase_B"/>
    <property type="match status" value="1"/>
</dbReference>
<keyword evidence="3 7" id="KW-0378">Hydrolase</keyword>
<keyword evidence="5" id="KW-0732">Signal</keyword>
<evidence type="ECO:0000256" key="1">
    <source>
        <dbReference type="ARBA" id="ARBA00007749"/>
    </source>
</evidence>
<name>A0A4D7BDL6_9HYPH</name>
<keyword evidence="2" id="KW-0479">Metal-binding</keyword>
<organism evidence="7 8">
    <name type="scientific">Phreatobacter stygius</name>
    <dbReference type="NCBI Taxonomy" id="1940610"/>
    <lineage>
        <taxon>Bacteria</taxon>
        <taxon>Pseudomonadati</taxon>
        <taxon>Pseudomonadota</taxon>
        <taxon>Alphaproteobacteria</taxon>
        <taxon>Hyphomicrobiales</taxon>
        <taxon>Phreatobacteraceae</taxon>
        <taxon>Phreatobacter</taxon>
    </lineage>
</organism>
<proteinExistence type="inferred from homology"/>
<dbReference type="KEGG" id="pstg:E8M01_01320"/>
<protein>
    <submittedName>
        <fullName evidence="7">MBL fold metallo-hydrolase</fullName>
    </submittedName>
</protein>
<dbReference type="OrthoDB" id="9773738at2"/>
<dbReference type="InterPro" id="IPR006311">
    <property type="entry name" value="TAT_signal"/>
</dbReference>
<sequence>MPSFDRRGFLKAAGTGLVTLAAGPALARAPLAGTQVPGLYRMKVGTIEVTAILDGHLDLPQALFPKATDGETGPLLDRAALPRAPHVNSPVNTYLINTGDRLVMIDTGTATAMGPTLGLMPKNLAASGVTPDQVDVVLVTHMHPDHVNGLITPDGKPFFPNAEVVVAGAEYGFWTDQAIMSQAPKDVQAFFQMAQAAVKPYADSNRLRRISADGEVVPGITAVAAPGHTPGHTGYRIASGNQQLLVWGDIVHAAAFQFAKPDWSIAFDSDQNTAAASRKRMFDMTATDRITVAGMHLPFPGIGNVVRDGDAYRFVPVSWRPI</sequence>
<feature type="chain" id="PRO_5020769615" evidence="5">
    <location>
        <begin position="28"/>
        <end position="322"/>
    </location>
</feature>
<evidence type="ECO:0000256" key="2">
    <source>
        <dbReference type="ARBA" id="ARBA00022723"/>
    </source>
</evidence>
<dbReference type="InterPro" id="IPR036866">
    <property type="entry name" value="RibonucZ/Hydroxyglut_hydro"/>
</dbReference>
<dbReference type="SUPFAM" id="SSF56281">
    <property type="entry name" value="Metallo-hydrolase/oxidoreductase"/>
    <property type="match status" value="1"/>
</dbReference>
<feature type="signal peptide" evidence="5">
    <location>
        <begin position="1"/>
        <end position="27"/>
    </location>
</feature>
<dbReference type="PANTHER" id="PTHR42978">
    <property type="entry name" value="QUORUM-QUENCHING LACTONASE YTNP-RELATED-RELATED"/>
    <property type="match status" value="1"/>
</dbReference>
<gene>
    <name evidence="7" type="ORF">E8M01_01320</name>
</gene>
<dbReference type="PROSITE" id="PS51318">
    <property type="entry name" value="TAT"/>
    <property type="match status" value="1"/>
</dbReference>
<evidence type="ECO:0000259" key="6">
    <source>
        <dbReference type="SMART" id="SM00849"/>
    </source>
</evidence>
<evidence type="ECO:0000313" key="8">
    <source>
        <dbReference type="Proteomes" id="UP000298781"/>
    </source>
</evidence>
<evidence type="ECO:0000256" key="3">
    <source>
        <dbReference type="ARBA" id="ARBA00022801"/>
    </source>
</evidence>
<dbReference type="Pfam" id="PF00753">
    <property type="entry name" value="Lactamase_B"/>
    <property type="match status" value="1"/>
</dbReference>
<dbReference type="AlphaFoldDB" id="A0A4D7BDL6"/>
<evidence type="ECO:0000256" key="4">
    <source>
        <dbReference type="ARBA" id="ARBA00022833"/>
    </source>
</evidence>
<keyword evidence="8" id="KW-1185">Reference proteome</keyword>
<dbReference type="CDD" id="cd07720">
    <property type="entry name" value="OPHC2-like_MBL-fold"/>
    <property type="match status" value="1"/>
</dbReference>
<dbReference type="GO" id="GO:0046872">
    <property type="term" value="F:metal ion binding"/>
    <property type="evidence" value="ECO:0007669"/>
    <property type="project" value="UniProtKB-KW"/>
</dbReference>
<keyword evidence="4" id="KW-0862">Zinc</keyword>